<organism evidence="8 9">
    <name type="scientific">Aquatica leii</name>
    <dbReference type="NCBI Taxonomy" id="1421715"/>
    <lineage>
        <taxon>Eukaryota</taxon>
        <taxon>Metazoa</taxon>
        <taxon>Ecdysozoa</taxon>
        <taxon>Arthropoda</taxon>
        <taxon>Hexapoda</taxon>
        <taxon>Insecta</taxon>
        <taxon>Pterygota</taxon>
        <taxon>Neoptera</taxon>
        <taxon>Endopterygota</taxon>
        <taxon>Coleoptera</taxon>
        <taxon>Polyphaga</taxon>
        <taxon>Elateriformia</taxon>
        <taxon>Elateroidea</taxon>
        <taxon>Lampyridae</taxon>
        <taxon>Luciolinae</taxon>
        <taxon>Aquatica</taxon>
    </lineage>
</organism>
<dbReference type="PANTHER" id="PTHR21411:SF0">
    <property type="entry name" value="REGULATORY PROTEIN ZESTE"/>
    <property type="match status" value="1"/>
</dbReference>
<sequence>MNNKRVRGKNFTEEESLELLSLTVPFKKILENKQTNAVTNQEKAAAWQSIKEEYDAAHPLQMRTTQQLTAKYENLKNQARKYAADNKRIVCGTGGGNDKYIKDVVLETVLELLNKKTVYGEDNNFDDDFVITVPEENLLAEPVNHNEIDAELVGDISEMEVIFNTPSTSQRFPPNPTCDLSNTVPAEIPLKNKSKFKKKRKGTSELHVLADTKSKMYQEKTRLLILECEGKEKENKLKDLQIAMLQEELEERKEGKALRLSILKEELENKQLENKLKRKQLNIIN</sequence>
<evidence type="ECO:0000259" key="7">
    <source>
        <dbReference type="Pfam" id="PF13873"/>
    </source>
</evidence>
<dbReference type="Pfam" id="PF13873">
    <property type="entry name" value="Myb_DNA-bind_5"/>
    <property type="match status" value="1"/>
</dbReference>
<keyword evidence="9" id="KW-1185">Reference proteome</keyword>
<feature type="domain" description="Myb/SANT-like DNA-binding" evidence="7">
    <location>
        <begin position="7"/>
        <end position="83"/>
    </location>
</feature>
<dbReference type="PANTHER" id="PTHR21411">
    <property type="entry name" value="APONTIC"/>
    <property type="match status" value="1"/>
</dbReference>
<dbReference type="AlphaFoldDB" id="A0AAN7PC24"/>
<evidence type="ECO:0000313" key="8">
    <source>
        <dbReference type="EMBL" id="KAK4882237.1"/>
    </source>
</evidence>
<dbReference type="Proteomes" id="UP001353858">
    <property type="component" value="Unassembled WGS sequence"/>
</dbReference>
<evidence type="ECO:0000256" key="3">
    <source>
        <dbReference type="ARBA" id="ARBA00023015"/>
    </source>
</evidence>
<feature type="coiled-coil region" evidence="6">
    <location>
        <begin position="223"/>
        <end position="282"/>
    </location>
</feature>
<gene>
    <name evidence="8" type="ORF">RN001_005556</name>
</gene>
<evidence type="ECO:0000256" key="1">
    <source>
        <dbReference type="ARBA" id="ARBA00011764"/>
    </source>
</evidence>
<keyword evidence="6" id="KW-0175">Coiled coil</keyword>
<comment type="caution">
    <text evidence="8">The sequence shown here is derived from an EMBL/GenBank/DDBJ whole genome shotgun (WGS) entry which is preliminary data.</text>
</comment>
<reference evidence="9" key="1">
    <citation type="submission" date="2023-01" db="EMBL/GenBank/DDBJ databases">
        <title>Key to firefly adult light organ development and bioluminescence: homeobox transcription factors regulate luciferase expression and transportation to peroxisome.</title>
        <authorList>
            <person name="Fu X."/>
        </authorList>
    </citation>
    <scope>NUCLEOTIDE SEQUENCE [LARGE SCALE GENOMIC DNA]</scope>
</reference>
<dbReference type="InterPro" id="IPR028002">
    <property type="entry name" value="Myb_DNA-bind_5"/>
</dbReference>
<evidence type="ECO:0000256" key="6">
    <source>
        <dbReference type="SAM" id="Coils"/>
    </source>
</evidence>
<name>A0AAN7PC24_9COLE</name>
<proteinExistence type="predicted"/>
<protein>
    <recommendedName>
        <fullName evidence="2">Regulatory protein zeste</fullName>
    </recommendedName>
</protein>
<dbReference type="EMBL" id="JARPUR010000002">
    <property type="protein sequence ID" value="KAK4882237.1"/>
    <property type="molecule type" value="Genomic_DNA"/>
</dbReference>
<evidence type="ECO:0000256" key="5">
    <source>
        <dbReference type="ARBA" id="ARBA00025466"/>
    </source>
</evidence>
<evidence type="ECO:0000256" key="2">
    <source>
        <dbReference type="ARBA" id="ARBA00016807"/>
    </source>
</evidence>
<comment type="function">
    <text evidence="5">Involved in transvection phenomena (= synapsis-dependent gene expression), where the synaptic pairing of chromosomes carrying genes with which zeste interacts influences the expression of these genes. Zeste binds to DNA and stimulates transcription from a nearby promoter.</text>
</comment>
<evidence type="ECO:0000256" key="4">
    <source>
        <dbReference type="ARBA" id="ARBA00023163"/>
    </source>
</evidence>
<evidence type="ECO:0000313" key="9">
    <source>
        <dbReference type="Proteomes" id="UP001353858"/>
    </source>
</evidence>
<keyword evidence="3" id="KW-0805">Transcription regulation</keyword>
<comment type="subunit">
    <text evidence="1">Self-associates forming complexes of several hundred monomers.</text>
</comment>
<keyword evidence="4" id="KW-0804">Transcription</keyword>
<accession>A0AAN7PC24</accession>